<organism evidence="2">
    <name type="scientific">uncultured Pyrinomonadaceae bacterium</name>
    <dbReference type="NCBI Taxonomy" id="2283094"/>
    <lineage>
        <taxon>Bacteria</taxon>
        <taxon>Pseudomonadati</taxon>
        <taxon>Acidobacteriota</taxon>
        <taxon>Blastocatellia</taxon>
        <taxon>Blastocatellales</taxon>
        <taxon>Pyrinomonadaceae</taxon>
        <taxon>environmental samples</taxon>
    </lineage>
</organism>
<protein>
    <recommendedName>
        <fullName evidence="3">Fibronectin type-III domain-containing protein</fullName>
    </recommendedName>
</protein>
<feature type="chain" id="PRO_5026695410" description="Fibronectin type-III domain-containing protein" evidence="1">
    <location>
        <begin position="21"/>
        <end position="717"/>
    </location>
</feature>
<dbReference type="AlphaFoldDB" id="A0A6J4PWI7"/>
<dbReference type="CDD" id="cd00063">
    <property type="entry name" value="FN3"/>
    <property type="match status" value="1"/>
</dbReference>
<sequence length="717" mass="76988">MKKYISFVLVGLFCALNLQASEPAIWSISSRGEWLKGDARGVSITDAGAITLAPKLSEVFKTEQPYVWSSAIDASGNVFLGTGSDGRIYRVDGNGKGAIFADTNELNVSALAIGAGGELFAGTSPDGKVYRLTANAAPEVFFEPKEKYIWSLAVLGDGSLAVGTGENGKIYRVRQANAKPETSLLFDTSETHIISLAADKQGNLYAGTDGSGLVLRFAATDGKPFALLDAPLREIHQIAVGSNDEIYALALSETTSTPKSAAALTAATTTENLTVPVEPIASVTPEPLPKSRYDLTAAKTVIYRITPGGSDIIWNSPTVVGFSIRANPNGDGVILGTSDKGRIFSITDDGRETLLLQSNEGQISTIQTRGNQMFATSSNQGKLYRFGTETVAEGTYESSVLNARTSAAWGRIWWRSNGSVILQTRSGNTEKPNETWSDWSADYADSKGAQVASPTARFLQWRAILKNSATLSEVSVAYLPRNIAPEILSIQVLPTNVGLIANPPIQIDPNIENSGLDPAVFGLPPVTGIPPRRVYQRAARALQWTAEDRNGDRLKYAVYYREVGETEFKLLRDELRENFLTIDGLALADGRYVFKITANDAPSNPSAQSLSGERTSEPVDVDNSAPTVAAVGSPQNTGDKTRVVFEASDSSSHLQKAEYSVNGGEWLEVYADDGISDGQRERYTLEIPLKNAGEYAVTLRVFDASGNAGNARVLTRK</sequence>
<dbReference type="InterPro" id="IPR011042">
    <property type="entry name" value="6-blade_b-propeller_TolB-like"/>
</dbReference>
<dbReference type="Gene3D" id="2.120.10.30">
    <property type="entry name" value="TolB, C-terminal domain"/>
    <property type="match status" value="1"/>
</dbReference>
<feature type="signal peptide" evidence="1">
    <location>
        <begin position="1"/>
        <end position="20"/>
    </location>
</feature>
<reference evidence="2" key="1">
    <citation type="submission" date="2020-02" db="EMBL/GenBank/DDBJ databases">
        <authorList>
            <person name="Meier V. D."/>
        </authorList>
    </citation>
    <scope>NUCLEOTIDE SEQUENCE</scope>
    <source>
        <strain evidence="2">AVDCRST_MAG74</strain>
    </source>
</reference>
<dbReference type="SUPFAM" id="SSF49265">
    <property type="entry name" value="Fibronectin type III"/>
    <property type="match status" value="1"/>
</dbReference>
<gene>
    <name evidence="2" type="ORF">AVDCRST_MAG74-3456</name>
</gene>
<dbReference type="InterPro" id="IPR003961">
    <property type="entry name" value="FN3_dom"/>
</dbReference>
<dbReference type="SUPFAM" id="SSF63829">
    <property type="entry name" value="Calcium-dependent phosphotriesterase"/>
    <property type="match status" value="2"/>
</dbReference>
<accession>A0A6J4PWI7</accession>
<evidence type="ECO:0008006" key="3">
    <source>
        <dbReference type="Google" id="ProtNLM"/>
    </source>
</evidence>
<keyword evidence="1" id="KW-0732">Signal</keyword>
<dbReference type="InterPro" id="IPR036116">
    <property type="entry name" value="FN3_sf"/>
</dbReference>
<name>A0A6J4PWI7_9BACT</name>
<evidence type="ECO:0000256" key="1">
    <source>
        <dbReference type="SAM" id="SignalP"/>
    </source>
</evidence>
<evidence type="ECO:0000313" key="2">
    <source>
        <dbReference type="EMBL" id="CAA9427636.1"/>
    </source>
</evidence>
<dbReference type="EMBL" id="CADCUR010000294">
    <property type="protein sequence ID" value="CAA9427636.1"/>
    <property type="molecule type" value="Genomic_DNA"/>
</dbReference>
<proteinExistence type="predicted"/>